<dbReference type="InterPro" id="IPR015943">
    <property type="entry name" value="WD40/YVTN_repeat-like_dom_sf"/>
</dbReference>
<keyword evidence="2" id="KW-0313">Glucose metabolism</keyword>
<evidence type="ECO:0000256" key="2">
    <source>
        <dbReference type="ARBA" id="ARBA00022526"/>
    </source>
</evidence>
<evidence type="ECO:0000259" key="4">
    <source>
        <dbReference type="Pfam" id="PF01370"/>
    </source>
</evidence>
<dbReference type="InterPro" id="IPR036291">
    <property type="entry name" value="NAD(P)-bd_dom_sf"/>
</dbReference>
<dbReference type="Proteomes" id="UP000494272">
    <property type="component" value="Unassembled WGS sequence"/>
</dbReference>
<dbReference type="InterPro" id="IPR050282">
    <property type="entry name" value="Cycloisomerase_2"/>
</dbReference>
<feature type="region of interest" description="Disordered" evidence="3">
    <location>
        <begin position="260"/>
        <end position="299"/>
    </location>
</feature>
<dbReference type="Pfam" id="PF01370">
    <property type="entry name" value="Epimerase"/>
    <property type="match status" value="1"/>
</dbReference>
<dbReference type="Gene3D" id="3.40.50.720">
    <property type="entry name" value="NAD(P)-binding Rossmann-like Domain"/>
    <property type="match status" value="1"/>
</dbReference>
<feature type="domain" description="NAD-dependent epimerase/dehydratase" evidence="4">
    <location>
        <begin position="359"/>
        <end position="546"/>
    </location>
</feature>
<feature type="compositionally biased region" description="Low complexity" evidence="3">
    <location>
        <begin position="278"/>
        <end position="297"/>
    </location>
</feature>
<dbReference type="PANTHER" id="PTHR30344:SF1">
    <property type="entry name" value="6-PHOSPHOGLUCONOLACTONASE"/>
    <property type="match status" value="1"/>
</dbReference>
<evidence type="ECO:0000256" key="3">
    <source>
        <dbReference type="SAM" id="MobiDB-lite"/>
    </source>
</evidence>
<dbReference type="InterPro" id="IPR011045">
    <property type="entry name" value="N2O_reductase_N"/>
</dbReference>
<dbReference type="PANTHER" id="PTHR30344">
    <property type="entry name" value="6-PHOSPHOGLUCONOLACTONASE-RELATED"/>
    <property type="match status" value="1"/>
</dbReference>
<dbReference type="GO" id="GO:0006006">
    <property type="term" value="P:glucose metabolic process"/>
    <property type="evidence" value="ECO:0007669"/>
    <property type="project" value="UniProtKB-KW"/>
</dbReference>
<sequence length="652" mass="69130">MHNDILSRVPGACVLAVGTYTEILPHVQGRGQGIHLLAFDGATASFRQRQVLSGPVNPSYLCATAGRLYSVSEQEQDAALEVFAIEDGAAALRPIGRVAIPGAAPCHVSINRAARQLYVSNYGSGELLCYALDADGLPSAAPQVITRSGSGPRADRQEGPHVHYAAPGADGTRVYLCDLGTDTIACHRVLPDGLEAMPIRQWRTPPGAGPRHLVLAAGDTLAVVVEELSNTLALYALDGAGNALACACIRAATCCMPPTGATTASRSSGCAARRRGSNRSVSSPSVAARRATSPSRPMANSCCWPPRTITSFAPCASIRPPAWRSRTAPPTRCALPPACALCLEPETSTVTSTLPPARIIVTGATGQLGRKALAILARQPWCEHLTGIDLQADASVFSPELRDRLTLVAADLQRPDPGWTRHFAGADAVLHLAARHSTPDASWEEALGSYDMTLNVLTAAATQGVRRLLFSSSNHAMGGYKDLPLAATIGPGKLTARTEPAPGTRWFDGEREVHSLAYGTSKVMGERLCRAFSAVTHGKLSTVIARIGWILPDDNDPRDMTYSGVAHRRAPAPPARDEPARRALAWFHDMWLSNGDFERLLLAALTADASNWPDGSVTVNGVSANQGSAWDVAEARDSIGYAPQDDVQKRLR</sequence>
<evidence type="ECO:0000313" key="6">
    <source>
        <dbReference type="Proteomes" id="UP000494272"/>
    </source>
</evidence>
<proteinExistence type="inferred from homology"/>
<dbReference type="SUPFAM" id="SSF51735">
    <property type="entry name" value="NAD(P)-binding Rossmann-fold domains"/>
    <property type="match status" value="1"/>
</dbReference>
<evidence type="ECO:0000256" key="1">
    <source>
        <dbReference type="ARBA" id="ARBA00005564"/>
    </source>
</evidence>
<keyword evidence="6" id="KW-1185">Reference proteome</keyword>
<dbReference type="InterPro" id="IPR019405">
    <property type="entry name" value="Lactonase_7-beta_prop"/>
</dbReference>
<dbReference type="Pfam" id="PF10282">
    <property type="entry name" value="Lactonase"/>
    <property type="match status" value="1"/>
</dbReference>
<organism evidence="5 6">
    <name type="scientific">Achromobacter dolens</name>
    <dbReference type="NCBI Taxonomy" id="1287738"/>
    <lineage>
        <taxon>Bacteria</taxon>
        <taxon>Pseudomonadati</taxon>
        <taxon>Pseudomonadota</taxon>
        <taxon>Betaproteobacteria</taxon>
        <taxon>Burkholderiales</taxon>
        <taxon>Alcaligenaceae</taxon>
        <taxon>Achromobacter</taxon>
    </lineage>
</organism>
<accession>A0A6S7BRJ6</accession>
<dbReference type="Gene3D" id="2.130.10.10">
    <property type="entry name" value="YVTN repeat-like/Quinoprotein amine dehydrogenase"/>
    <property type="match status" value="1"/>
</dbReference>
<dbReference type="AlphaFoldDB" id="A0A6S7BRJ6"/>
<keyword evidence="2" id="KW-0119">Carbohydrate metabolism</keyword>
<reference evidence="5 6" key="1">
    <citation type="submission" date="2020-04" db="EMBL/GenBank/DDBJ databases">
        <authorList>
            <person name="De Canck E."/>
        </authorList>
    </citation>
    <scope>NUCLEOTIDE SEQUENCE [LARGE SCALE GENOMIC DNA]</scope>
    <source>
        <strain evidence="5 6">LMG 26841</strain>
    </source>
</reference>
<comment type="similarity">
    <text evidence="1">Belongs to the cycloisomerase 2 family.</text>
</comment>
<dbReference type="GO" id="GO:0017057">
    <property type="term" value="F:6-phosphogluconolactonase activity"/>
    <property type="evidence" value="ECO:0007669"/>
    <property type="project" value="TreeGrafter"/>
</dbReference>
<gene>
    <name evidence="5" type="ORF">LMG26841_00038</name>
</gene>
<dbReference type="SUPFAM" id="SSF50974">
    <property type="entry name" value="Nitrous oxide reductase, N-terminal domain"/>
    <property type="match status" value="1"/>
</dbReference>
<name>A0A6S7BRJ6_9BURK</name>
<dbReference type="InterPro" id="IPR001509">
    <property type="entry name" value="Epimerase_deHydtase"/>
</dbReference>
<protein>
    <recommendedName>
        <fullName evidence="4">NAD-dependent epimerase/dehydratase domain-containing protein</fullName>
    </recommendedName>
</protein>
<dbReference type="EMBL" id="CADIKW010000001">
    <property type="protein sequence ID" value="CAB3814270.1"/>
    <property type="molecule type" value="Genomic_DNA"/>
</dbReference>
<evidence type="ECO:0000313" key="5">
    <source>
        <dbReference type="EMBL" id="CAB3814270.1"/>
    </source>
</evidence>
<feature type="compositionally biased region" description="Low complexity" evidence="3">
    <location>
        <begin position="260"/>
        <end position="271"/>
    </location>
</feature>